<proteinExistence type="predicted"/>
<organism evidence="1">
    <name type="scientific">marine metagenome</name>
    <dbReference type="NCBI Taxonomy" id="408172"/>
    <lineage>
        <taxon>unclassified sequences</taxon>
        <taxon>metagenomes</taxon>
        <taxon>ecological metagenomes</taxon>
    </lineage>
</organism>
<dbReference type="EMBL" id="UINC01001083">
    <property type="protein sequence ID" value="SUZ70187.1"/>
    <property type="molecule type" value="Genomic_DNA"/>
</dbReference>
<gene>
    <name evidence="1" type="ORF">METZ01_LOCUS23041</name>
</gene>
<dbReference type="AlphaFoldDB" id="A0A381PVX3"/>
<evidence type="ECO:0000313" key="1">
    <source>
        <dbReference type="EMBL" id="SUZ70187.1"/>
    </source>
</evidence>
<accession>A0A381PVX3</accession>
<name>A0A381PVX3_9ZZZZ</name>
<protein>
    <submittedName>
        <fullName evidence="1">Uncharacterized protein</fullName>
    </submittedName>
</protein>
<reference evidence="1" key="1">
    <citation type="submission" date="2018-05" db="EMBL/GenBank/DDBJ databases">
        <authorList>
            <person name="Lanie J.A."/>
            <person name="Ng W.-L."/>
            <person name="Kazmierczak K.M."/>
            <person name="Andrzejewski T.M."/>
            <person name="Davidsen T.M."/>
            <person name="Wayne K.J."/>
            <person name="Tettelin H."/>
            <person name="Glass J.I."/>
            <person name="Rusch D."/>
            <person name="Podicherti R."/>
            <person name="Tsui H.-C.T."/>
            <person name="Winkler M.E."/>
        </authorList>
    </citation>
    <scope>NUCLEOTIDE SEQUENCE</scope>
</reference>
<sequence>VFKFLVLMKRHYNIVTFGIKKNSMMLLFVSKNADDLINEYFLIMRSHGGSSGADIHLEMDEITAVGKDCICEAELLDFMLVIRLYEPQEILGGDNEIIITFDNNKENMAVIKDAVFKVLGDKLVGGYA</sequence>
<feature type="non-terminal residue" evidence="1">
    <location>
        <position position="1"/>
    </location>
</feature>